<feature type="region of interest" description="Disordered" evidence="1">
    <location>
        <begin position="1"/>
        <end position="21"/>
    </location>
</feature>
<feature type="compositionally biased region" description="Polar residues" evidence="1">
    <location>
        <begin position="1"/>
        <end position="13"/>
    </location>
</feature>
<dbReference type="Proteomes" id="UP000307173">
    <property type="component" value="Unassembled WGS sequence"/>
</dbReference>
<dbReference type="OrthoDB" id="3995003at2759"/>
<organism evidence="2 3">
    <name type="scientific">Pichia inconspicua</name>
    <dbReference type="NCBI Taxonomy" id="52247"/>
    <lineage>
        <taxon>Eukaryota</taxon>
        <taxon>Fungi</taxon>
        <taxon>Dikarya</taxon>
        <taxon>Ascomycota</taxon>
        <taxon>Saccharomycotina</taxon>
        <taxon>Pichiomycetes</taxon>
        <taxon>Pichiales</taxon>
        <taxon>Pichiaceae</taxon>
        <taxon>Pichia</taxon>
    </lineage>
</organism>
<reference evidence="2 3" key="1">
    <citation type="journal article" date="2019" name="Front. Genet.">
        <title>Whole-Genome Sequencing of the Opportunistic Yeast Pathogen Candida inconspicua Uncovers Its Hybrid Origin.</title>
        <authorList>
            <person name="Mixao V."/>
            <person name="Hansen A.P."/>
            <person name="Saus E."/>
            <person name="Boekhout T."/>
            <person name="Lass-Florl C."/>
            <person name="Gabaldon T."/>
        </authorList>
    </citation>
    <scope>NUCLEOTIDE SEQUENCE [LARGE SCALE GENOMIC DNA]</scope>
    <source>
        <strain evidence="2 3">CBS 180</strain>
    </source>
</reference>
<comment type="caution">
    <text evidence="2">The sequence shown here is derived from an EMBL/GenBank/DDBJ whole genome shotgun (WGS) entry which is preliminary data.</text>
</comment>
<evidence type="ECO:0000313" key="3">
    <source>
        <dbReference type="Proteomes" id="UP000307173"/>
    </source>
</evidence>
<proteinExistence type="predicted"/>
<evidence type="ECO:0000256" key="1">
    <source>
        <dbReference type="SAM" id="MobiDB-lite"/>
    </source>
</evidence>
<gene>
    <name evidence="2" type="ORF">CANINC_000740</name>
</gene>
<dbReference type="EMBL" id="SELW01000126">
    <property type="protein sequence ID" value="TID30673.1"/>
    <property type="molecule type" value="Genomic_DNA"/>
</dbReference>
<accession>A0A4T0X5U8</accession>
<dbReference type="AlphaFoldDB" id="A0A4T0X5U8"/>
<keyword evidence="3" id="KW-1185">Reference proteome</keyword>
<name>A0A4T0X5U8_9ASCO</name>
<sequence>MFGSRSSFSNGPNLHTHKRHFEDSNDFERHVKRRLVENLTGLSIGSDHQSAFDNKNFKNRNTLFGNFLPEQLQKASRDPNKVYIKNIDQFLKENPDQLDLIGKSINLGDLRKQGLDNLFVSCGLDLNKAWDKIVAQYKSEDYESKDVEDQIYKLIWEDYLAKYFSLIQYYDPLKVVWERFVEWLKKNRRPMFNNPNITELDNDGDDIMIEDDMAIDDDTNNNNNVLEDTDFVIDADEMDDLASREQSLRDGMSSYGSYYNHDDDGNWNERSCSQTNFFNNGIIQPQSIMVNTDDDVMMED</sequence>
<evidence type="ECO:0000313" key="2">
    <source>
        <dbReference type="EMBL" id="TID30673.1"/>
    </source>
</evidence>
<protein>
    <submittedName>
        <fullName evidence="2">Uncharacterized protein</fullName>
    </submittedName>
</protein>